<proteinExistence type="predicted"/>
<evidence type="ECO:0000313" key="3">
    <source>
        <dbReference type="Proteomes" id="UP001595935"/>
    </source>
</evidence>
<comment type="caution">
    <text evidence="2">The sequence shown here is derived from an EMBL/GenBank/DDBJ whole genome shotgun (WGS) entry which is preliminary data.</text>
</comment>
<keyword evidence="3" id="KW-1185">Reference proteome</keyword>
<dbReference type="InterPro" id="IPR003309">
    <property type="entry name" value="SCAN_dom"/>
</dbReference>
<organism evidence="2 3">
    <name type="scientific">Flavobacterium branchiicola</name>
    <dbReference type="NCBI Taxonomy" id="1114875"/>
    <lineage>
        <taxon>Bacteria</taxon>
        <taxon>Pseudomonadati</taxon>
        <taxon>Bacteroidota</taxon>
        <taxon>Flavobacteriia</taxon>
        <taxon>Flavobacteriales</taxon>
        <taxon>Flavobacteriaceae</taxon>
        <taxon>Flavobacterium</taxon>
    </lineage>
</organism>
<dbReference type="PROSITE" id="PS50804">
    <property type="entry name" value="SCAN_BOX"/>
    <property type="match status" value="1"/>
</dbReference>
<protein>
    <recommendedName>
        <fullName evidence="1">SCAN box domain-containing protein</fullName>
    </recommendedName>
</protein>
<gene>
    <name evidence="2" type="ORF">ACFO5S_07220</name>
</gene>
<dbReference type="RefSeq" id="WP_246522266.1">
    <property type="nucleotide sequence ID" value="NZ_JAGYWA010000003.1"/>
</dbReference>
<dbReference type="EMBL" id="JBHSGV010000003">
    <property type="protein sequence ID" value="MFC4747229.1"/>
    <property type="molecule type" value="Genomic_DNA"/>
</dbReference>
<evidence type="ECO:0000259" key="1">
    <source>
        <dbReference type="PROSITE" id="PS50804"/>
    </source>
</evidence>
<evidence type="ECO:0000313" key="2">
    <source>
        <dbReference type="EMBL" id="MFC4747229.1"/>
    </source>
</evidence>
<feature type="domain" description="SCAN box" evidence="1">
    <location>
        <begin position="44"/>
        <end position="81"/>
    </location>
</feature>
<reference evidence="3" key="1">
    <citation type="journal article" date="2019" name="Int. J. Syst. Evol. Microbiol.">
        <title>The Global Catalogue of Microorganisms (GCM) 10K type strain sequencing project: providing services to taxonomists for standard genome sequencing and annotation.</title>
        <authorList>
            <consortium name="The Broad Institute Genomics Platform"/>
            <consortium name="The Broad Institute Genome Sequencing Center for Infectious Disease"/>
            <person name="Wu L."/>
            <person name="Ma J."/>
        </authorList>
    </citation>
    <scope>NUCLEOTIDE SEQUENCE [LARGE SCALE GENOMIC DNA]</scope>
    <source>
        <strain evidence="3">WYCCWR 13023</strain>
    </source>
</reference>
<sequence>MEIKNLEYIQKLSAQYLNKLKPTVGKTYNTEIKVLNYAELGCVITEMLKLCILALDPENDKKSAINVALVLEQVLQLFPSDEFELLDIINEHLVSGTT</sequence>
<dbReference type="Proteomes" id="UP001595935">
    <property type="component" value="Unassembled WGS sequence"/>
</dbReference>
<accession>A0ABV9PAN0</accession>
<name>A0ABV9PAN0_9FLAO</name>